<reference evidence="2 3" key="1">
    <citation type="submission" date="2020-07" db="EMBL/GenBank/DDBJ databases">
        <title>Sequencing the genomes of 1000 actinobacteria strains.</title>
        <authorList>
            <person name="Klenk H.-P."/>
        </authorList>
    </citation>
    <scope>NUCLEOTIDE SEQUENCE [LARGE SCALE GENOMIC DNA]</scope>
    <source>
        <strain evidence="2 3">DSM 24723</strain>
    </source>
</reference>
<dbReference type="Proteomes" id="UP000592181">
    <property type="component" value="Unassembled WGS sequence"/>
</dbReference>
<comment type="caution">
    <text evidence="2">The sequence shown here is derived from an EMBL/GenBank/DDBJ whole genome shotgun (WGS) entry which is preliminary data.</text>
</comment>
<sequence length="29" mass="2983">MTLTDPTTIGLLLGVPMAVVAAVRATWSP</sequence>
<organism evidence="2 3">
    <name type="scientific">Janibacter alkaliphilus</name>
    <dbReference type="NCBI Taxonomy" id="1069963"/>
    <lineage>
        <taxon>Bacteria</taxon>
        <taxon>Bacillati</taxon>
        <taxon>Actinomycetota</taxon>
        <taxon>Actinomycetes</taxon>
        <taxon>Micrococcales</taxon>
        <taxon>Intrasporangiaceae</taxon>
        <taxon>Janibacter</taxon>
    </lineage>
</organism>
<dbReference type="EMBL" id="JACBZX010000001">
    <property type="protein sequence ID" value="NYG36130.1"/>
    <property type="molecule type" value="Genomic_DNA"/>
</dbReference>
<evidence type="ECO:0000313" key="3">
    <source>
        <dbReference type="Proteomes" id="UP000592181"/>
    </source>
</evidence>
<proteinExistence type="predicted"/>
<keyword evidence="3" id="KW-1185">Reference proteome</keyword>
<keyword evidence="1" id="KW-0812">Transmembrane</keyword>
<feature type="transmembrane region" description="Helical" evidence="1">
    <location>
        <begin position="6"/>
        <end position="27"/>
    </location>
</feature>
<dbReference type="AlphaFoldDB" id="A0A852X458"/>
<accession>A0A852X458</accession>
<name>A0A852X458_9MICO</name>
<keyword evidence="1" id="KW-0472">Membrane</keyword>
<gene>
    <name evidence="2" type="ORF">BJY28_000599</name>
</gene>
<evidence type="ECO:0000256" key="1">
    <source>
        <dbReference type="SAM" id="Phobius"/>
    </source>
</evidence>
<keyword evidence="1" id="KW-1133">Transmembrane helix</keyword>
<protein>
    <submittedName>
        <fullName evidence="2">Uncharacterized protein</fullName>
    </submittedName>
</protein>
<evidence type="ECO:0000313" key="2">
    <source>
        <dbReference type="EMBL" id="NYG36130.1"/>
    </source>
</evidence>